<dbReference type="Proteomes" id="UP000274271">
    <property type="component" value="Unassembled WGS sequence"/>
</dbReference>
<dbReference type="PANTHER" id="PTHR43639">
    <property type="entry name" value="OXIDOREDUCTASE, SHORT-CHAIN DEHYDROGENASE/REDUCTASE FAMILY (AFU_ORTHOLOGUE AFUA_5G02870)"/>
    <property type="match status" value="1"/>
</dbReference>
<organism evidence="3 4">
    <name type="scientific">Larkinella knui</name>
    <dbReference type="NCBI Taxonomy" id="2025310"/>
    <lineage>
        <taxon>Bacteria</taxon>
        <taxon>Pseudomonadati</taxon>
        <taxon>Bacteroidota</taxon>
        <taxon>Cytophagia</taxon>
        <taxon>Cytophagales</taxon>
        <taxon>Spirosomataceae</taxon>
        <taxon>Larkinella</taxon>
    </lineage>
</organism>
<dbReference type="SUPFAM" id="SSF51735">
    <property type="entry name" value="NAD(P)-binding Rossmann-fold domains"/>
    <property type="match status" value="1"/>
</dbReference>
<dbReference type="OrthoDB" id="9788235at2"/>
<accession>A0A3P1CAZ1</accession>
<dbReference type="PROSITE" id="PS00061">
    <property type="entry name" value="ADH_SHORT"/>
    <property type="match status" value="1"/>
</dbReference>
<evidence type="ECO:0000313" key="4">
    <source>
        <dbReference type="Proteomes" id="UP000274271"/>
    </source>
</evidence>
<dbReference type="Gene3D" id="3.40.50.720">
    <property type="entry name" value="NAD(P)-binding Rossmann-like Domain"/>
    <property type="match status" value="1"/>
</dbReference>
<dbReference type="GO" id="GO:0016491">
    <property type="term" value="F:oxidoreductase activity"/>
    <property type="evidence" value="ECO:0007669"/>
    <property type="project" value="UniProtKB-KW"/>
</dbReference>
<evidence type="ECO:0000313" key="3">
    <source>
        <dbReference type="EMBL" id="RRB10428.1"/>
    </source>
</evidence>
<comment type="caution">
    <text evidence="3">The sequence shown here is derived from an EMBL/GenBank/DDBJ whole genome shotgun (WGS) entry which is preliminary data.</text>
</comment>
<dbReference type="AlphaFoldDB" id="A0A3P1CAZ1"/>
<reference evidence="3 4" key="1">
    <citation type="submission" date="2018-11" db="EMBL/GenBank/DDBJ databases">
        <authorList>
            <person name="Zhou Z."/>
            <person name="Wang G."/>
        </authorList>
    </citation>
    <scope>NUCLEOTIDE SEQUENCE [LARGE SCALE GENOMIC DNA]</scope>
    <source>
        <strain evidence="3 4">KCTC42998</strain>
    </source>
</reference>
<dbReference type="EMBL" id="RQJP01000007">
    <property type="protein sequence ID" value="RRB10428.1"/>
    <property type="molecule type" value="Genomic_DNA"/>
</dbReference>
<dbReference type="FunFam" id="3.40.50.720:FF:000084">
    <property type="entry name" value="Short-chain dehydrogenase reductase"/>
    <property type="match status" value="1"/>
</dbReference>
<evidence type="ECO:0000256" key="1">
    <source>
        <dbReference type="ARBA" id="ARBA00006484"/>
    </source>
</evidence>
<sequence>METRSDRVALVTGGSRGIGAAIVQRLAREGVRVAFTYVNGKDKAEALVRKLAESGANAFGFQADNSRPGEITAVLEEVNHTWGKLDILVNNAGIYIGKPFAEHTLEEYEQTMAVNVRAVVEACLHAARRMENYGRIITIGSNMADRVAAPQGTLYSMSKSALIGLTKGLARDLGPRGITVNLVQPGSTNTDMNPENTDHADFQRSLMAIPTYGKPEQIADLLAYLINPASGFTTGGVFTIDGGMNC</sequence>
<dbReference type="PRINTS" id="PR00080">
    <property type="entry name" value="SDRFAMILY"/>
</dbReference>
<name>A0A3P1CAZ1_9BACT</name>
<dbReference type="CDD" id="cd05233">
    <property type="entry name" value="SDR_c"/>
    <property type="match status" value="1"/>
</dbReference>
<gene>
    <name evidence="3" type="ORF">EHT87_29845</name>
</gene>
<dbReference type="Pfam" id="PF13561">
    <property type="entry name" value="adh_short_C2"/>
    <property type="match status" value="1"/>
</dbReference>
<dbReference type="RefSeq" id="WP_124910440.1">
    <property type="nucleotide sequence ID" value="NZ_RQJP01000007.1"/>
</dbReference>
<evidence type="ECO:0000256" key="2">
    <source>
        <dbReference type="ARBA" id="ARBA00023002"/>
    </source>
</evidence>
<protein>
    <submittedName>
        <fullName evidence="3">SDR family oxidoreductase</fullName>
    </submittedName>
</protein>
<dbReference type="PRINTS" id="PR00081">
    <property type="entry name" value="GDHRDH"/>
</dbReference>
<keyword evidence="4" id="KW-1185">Reference proteome</keyword>
<dbReference type="PANTHER" id="PTHR43639:SF1">
    <property type="entry name" value="SHORT-CHAIN DEHYDROGENASE_REDUCTASE FAMILY PROTEIN"/>
    <property type="match status" value="1"/>
</dbReference>
<keyword evidence="2" id="KW-0560">Oxidoreductase</keyword>
<dbReference type="InterPro" id="IPR036291">
    <property type="entry name" value="NAD(P)-bd_dom_sf"/>
</dbReference>
<proteinExistence type="inferred from homology"/>
<dbReference type="InterPro" id="IPR002347">
    <property type="entry name" value="SDR_fam"/>
</dbReference>
<dbReference type="InterPro" id="IPR020904">
    <property type="entry name" value="Sc_DH/Rdtase_CS"/>
</dbReference>
<comment type="similarity">
    <text evidence="1">Belongs to the short-chain dehydrogenases/reductases (SDR) family.</text>
</comment>